<protein>
    <submittedName>
        <fullName evidence="1">Uncharacterized protein</fullName>
    </submittedName>
</protein>
<organism evidence="1 2">
    <name type="scientific">Octopus vulgaris</name>
    <name type="common">Common octopus</name>
    <dbReference type="NCBI Taxonomy" id="6645"/>
    <lineage>
        <taxon>Eukaryota</taxon>
        <taxon>Metazoa</taxon>
        <taxon>Spiralia</taxon>
        <taxon>Lophotrochozoa</taxon>
        <taxon>Mollusca</taxon>
        <taxon>Cephalopoda</taxon>
        <taxon>Coleoidea</taxon>
        <taxon>Octopodiformes</taxon>
        <taxon>Octopoda</taxon>
        <taxon>Incirrata</taxon>
        <taxon>Octopodidae</taxon>
        <taxon>Octopus</taxon>
    </lineage>
</organism>
<name>A0AA36F3G7_OCTVU</name>
<keyword evidence="2" id="KW-1185">Reference proteome</keyword>
<dbReference type="EMBL" id="OX597818">
    <property type="protein sequence ID" value="CAI9723112.1"/>
    <property type="molecule type" value="Genomic_DNA"/>
</dbReference>
<reference evidence="1" key="1">
    <citation type="submission" date="2023-08" db="EMBL/GenBank/DDBJ databases">
        <authorList>
            <person name="Alioto T."/>
            <person name="Alioto T."/>
            <person name="Gomez Garrido J."/>
        </authorList>
    </citation>
    <scope>NUCLEOTIDE SEQUENCE</scope>
</reference>
<sequence length="110" mass="11545">MVDDDGGGGNSNGVAGTNGGAIFALMMSRSIDVHCRETVCCISCAIDVKAYGVGYFVTGATDATNTNNSAVADNDADVAAVENNVDFVVDMEDMFKRIPSLKCCEDKMEM</sequence>
<evidence type="ECO:0000313" key="1">
    <source>
        <dbReference type="EMBL" id="CAI9723112.1"/>
    </source>
</evidence>
<dbReference type="AlphaFoldDB" id="A0AA36F3G7"/>
<gene>
    <name evidence="1" type="ORF">OCTVUL_1B000706</name>
</gene>
<dbReference type="Proteomes" id="UP001162480">
    <property type="component" value="Chromosome 5"/>
</dbReference>
<evidence type="ECO:0000313" key="2">
    <source>
        <dbReference type="Proteomes" id="UP001162480"/>
    </source>
</evidence>
<accession>A0AA36F3G7</accession>
<proteinExistence type="predicted"/>